<dbReference type="Proteomes" id="UP000186955">
    <property type="component" value="Unassembled WGS sequence"/>
</dbReference>
<keyword evidence="3" id="KW-1185">Reference proteome</keyword>
<dbReference type="STRING" id="1316194.A0A1Q5SSM7"/>
<gene>
    <name evidence="2" type="ORF">PENSUB_13227</name>
</gene>
<dbReference type="EMBL" id="MNBE01000756">
    <property type="protein sequence ID" value="OKO90926.1"/>
    <property type="molecule type" value="Genomic_DNA"/>
</dbReference>
<proteinExistence type="predicted"/>
<evidence type="ECO:0000313" key="3">
    <source>
        <dbReference type="Proteomes" id="UP000186955"/>
    </source>
</evidence>
<accession>A0A1Q5SSM7</accession>
<feature type="transmembrane region" description="Helical" evidence="1">
    <location>
        <begin position="12"/>
        <end position="29"/>
    </location>
</feature>
<comment type="caution">
    <text evidence="2">The sequence shown here is derived from an EMBL/GenBank/DDBJ whole genome shotgun (WGS) entry which is preliminary data.</text>
</comment>
<keyword evidence="1" id="KW-0472">Membrane</keyword>
<keyword evidence="1" id="KW-1133">Transmembrane helix</keyword>
<evidence type="ECO:0000313" key="2">
    <source>
        <dbReference type="EMBL" id="OKO90926.1"/>
    </source>
</evidence>
<protein>
    <submittedName>
        <fullName evidence="2">Uncharacterized protein</fullName>
    </submittedName>
</protein>
<reference evidence="2 3" key="1">
    <citation type="submission" date="2016-10" db="EMBL/GenBank/DDBJ databases">
        <title>Genome sequence of the ascomycete fungus Penicillium subrubescens.</title>
        <authorList>
            <person name="De Vries R.P."/>
            <person name="Peng M."/>
            <person name="Dilokpimol A."/>
            <person name="Hilden K."/>
            <person name="Makela M.R."/>
            <person name="Grigoriev I."/>
            <person name="Riley R."/>
            <person name="Granchi Z."/>
        </authorList>
    </citation>
    <scope>NUCLEOTIDE SEQUENCE [LARGE SCALE GENOMIC DNA]</scope>
    <source>
        <strain evidence="2 3">CBS 132785</strain>
    </source>
</reference>
<name>A0A1Q5SSM7_9EURO</name>
<organism evidence="2 3">
    <name type="scientific">Penicillium subrubescens</name>
    <dbReference type="NCBI Taxonomy" id="1316194"/>
    <lineage>
        <taxon>Eukaryota</taxon>
        <taxon>Fungi</taxon>
        <taxon>Dikarya</taxon>
        <taxon>Ascomycota</taxon>
        <taxon>Pezizomycotina</taxon>
        <taxon>Eurotiomycetes</taxon>
        <taxon>Eurotiomycetidae</taxon>
        <taxon>Eurotiales</taxon>
        <taxon>Aspergillaceae</taxon>
        <taxon>Penicillium</taxon>
    </lineage>
</organism>
<keyword evidence="1" id="KW-0812">Transmembrane</keyword>
<feature type="transmembrane region" description="Helical" evidence="1">
    <location>
        <begin position="35"/>
        <end position="54"/>
    </location>
</feature>
<evidence type="ECO:0000256" key="1">
    <source>
        <dbReference type="SAM" id="Phobius"/>
    </source>
</evidence>
<sequence length="79" mass="8890">MSWLELSFTRNIISVVVLFIITPWVYGMGMQNLHILAAAIAFVIYLIPVPLLLWGKKARIATAASYRKMAANQIGRRTV</sequence>
<dbReference type="AlphaFoldDB" id="A0A1Q5SSM7"/>